<accession>A0A1R2B964</accession>
<proteinExistence type="predicted"/>
<protein>
    <recommendedName>
        <fullName evidence="4">DUF4201 domain-containing protein</fullName>
    </recommendedName>
</protein>
<feature type="region of interest" description="Disordered" evidence="1">
    <location>
        <begin position="212"/>
        <end position="234"/>
    </location>
</feature>
<gene>
    <name evidence="2" type="ORF">SteCoe_28018</name>
</gene>
<evidence type="ECO:0000313" key="3">
    <source>
        <dbReference type="Proteomes" id="UP000187209"/>
    </source>
</evidence>
<evidence type="ECO:0008006" key="4">
    <source>
        <dbReference type="Google" id="ProtNLM"/>
    </source>
</evidence>
<reference evidence="2 3" key="1">
    <citation type="submission" date="2016-11" db="EMBL/GenBank/DDBJ databases">
        <title>The macronuclear genome of Stentor coeruleus: a giant cell with tiny introns.</title>
        <authorList>
            <person name="Slabodnick M."/>
            <person name="Ruby J.G."/>
            <person name="Reiff S.B."/>
            <person name="Swart E.C."/>
            <person name="Gosai S."/>
            <person name="Prabakaran S."/>
            <person name="Witkowska E."/>
            <person name="Larue G.E."/>
            <person name="Fisher S."/>
            <person name="Freeman R.M."/>
            <person name="Gunawardena J."/>
            <person name="Chu W."/>
            <person name="Stover N.A."/>
            <person name="Gregory B.D."/>
            <person name="Nowacki M."/>
            <person name="Derisi J."/>
            <person name="Roy S.W."/>
            <person name="Marshall W.F."/>
            <person name="Sood P."/>
        </authorList>
    </citation>
    <scope>NUCLEOTIDE SEQUENCE [LARGE SCALE GENOMIC DNA]</scope>
    <source>
        <strain evidence="2">WM001</strain>
    </source>
</reference>
<organism evidence="2 3">
    <name type="scientific">Stentor coeruleus</name>
    <dbReference type="NCBI Taxonomy" id="5963"/>
    <lineage>
        <taxon>Eukaryota</taxon>
        <taxon>Sar</taxon>
        <taxon>Alveolata</taxon>
        <taxon>Ciliophora</taxon>
        <taxon>Postciliodesmatophora</taxon>
        <taxon>Heterotrichea</taxon>
        <taxon>Heterotrichida</taxon>
        <taxon>Stentoridae</taxon>
        <taxon>Stentor</taxon>
    </lineage>
</organism>
<feature type="compositionally biased region" description="Pro residues" evidence="1">
    <location>
        <begin position="219"/>
        <end position="230"/>
    </location>
</feature>
<sequence>MKKNDFLPMIDAAIKYFDPINPDKESMRRFLELPNETAKLELEKLNKSILDTTTRIKDLKYEKKQLAGSIAFNAHEILELEKDNLDKQVRIKELKDHYEIRKKYLDEIGLELDTNRRIEVYKEIAEKRLANTVSVKVNNNSQYNLQVRKSSDLLEQVEKAEDDVEKALICMHKLNEEVKKKKEYIKTMQFRLGIENREHEKLSIHNQKLNQDLDMKNTPTPPPPTPPLPAIPLFKRPLTAISRGKSLGKLK</sequence>
<dbReference type="Proteomes" id="UP000187209">
    <property type="component" value="Unassembled WGS sequence"/>
</dbReference>
<evidence type="ECO:0000313" key="2">
    <source>
        <dbReference type="EMBL" id="OMJ73306.1"/>
    </source>
</evidence>
<dbReference type="AlphaFoldDB" id="A0A1R2B964"/>
<comment type="caution">
    <text evidence="2">The sequence shown here is derived from an EMBL/GenBank/DDBJ whole genome shotgun (WGS) entry which is preliminary data.</text>
</comment>
<dbReference type="EMBL" id="MPUH01000831">
    <property type="protein sequence ID" value="OMJ73306.1"/>
    <property type="molecule type" value="Genomic_DNA"/>
</dbReference>
<keyword evidence="3" id="KW-1185">Reference proteome</keyword>
<evidence type="ECO:0000256" key="1">
    <source>
        <dbReference type="SAM" id="MobiDB-lite"/>
    </source>
</evidence>
<name>A0A1R2B964_9CILI</name>